<dbReference type="PROSITE" id="PS50171">
    <property type="entry name" value="ZF_MATRIN"/>
    <property type="match status" value="1"/>
</dbReference>
<dbReference type="Gene3D" id="3.30.160.60">
    <property type="entry name" value="Classic Zinc Finger"/>
    <property type="match status" value="1"/>
</dbReference>
<comment type="similarity">
    <text evidence="2">Belongs to the SF3A3 family.</text>
</comment>
<dbReference type="SUPFAM" id="SSF57667">
    <property type="entry name" value="beta-beta-alpha zinc fingers"/>
    <property type="match status" value="1"/>
</dbReference>
<dbReference type="PROSITE" id="PS00028">
    <property type="entry name" value="ZINC_FINGER_C2H2_1"/>
    <property type="match status" value="1"/>
</dbReference>
<organism evidence="8 9">
    <name type="scientific">Komagataella pastoris</name>
    <name type="common">Yeast</name>
    <name type="synonym">Pichia pastoris</name>
    <dbReference type="NCBI Taxonomy" id="4922"/>
    <lineage>
        <taxon>Eukaryota</taxon>
        <taxon>Fungi</taxon>
        <taxon>Dikarya</taxon>
        <taxon>Ascomycota</taxon>
        <taxon>Saccharomycotina</taxon>
        <taxon>Pichiomycetes</taxon>
        <taxon>Pichiales</taxon>
        <taxon>Pichiaceae</taxon>
        <taxon>Komagataella</taxon>
    </lineage>
</organism>
<dbReference type="Pfam" id="PF16837">
    <property type="entry name" value="SF3A3"/>
    <property type="match status" value="1"/>
</dbReference>
<dbReference type="InterPro" id="IPR013087">
    <property type="entry name" value="Znf_C2H2_type"/>
</dbReference>
<keyword evidence="3" id="KW-0479">Metal-binding</keyword>
<dbReference type="GO" id="GO:0008270">
    <property type="term" value="F:zinc ion binding"/>
    <property type="evidence" value="ECO:0007669"/>
    <property type="project" value="UniProtKB-KW"/>
</dbReference>
<evidence type="ECO:0000256" key="5">
    <source>
        <dbReference type="ARBA" id="ARBA00022833"/>
    </source>
</evidence>
<evidence type="ECO:0000256" key="2">
    <source>
        <dbReference type="ARBA" id="ARBA00008776"/>
    </source>
</evidence>
<sequence>MPSLLESQRLSLEELDRIELEIAERIRRNPDIYKAYFSHNLLGGVKRPLKQTLLQQHEIKHFLDQYGKKSHQINQEVILDGKNLFQEIQEIQLDISGNLKLFSQRIEELKNSHKMHPNQPLDELSQLYSMFSSQFESERYPKKRRIVSAFCSDLKLDSIFSLEENYGQFLDLSKFYTQWQNLPGNKETDVNLHDYILNLSNFKKTFSSVNKNSTEYQDYLTGLYAYLCEFWIKIQPLNEPEKSILAINTRGVELQNNSDESIQLNQDGSVFCKPCQKSFAKETVYKGHLTGKKHLKNLKGKGKAIEITNQVPILEFKIREISVLLEKQIQETIRNVERRSHLSERERLMDIEARQQESEDEYDFEANDEILHDNSDEEGVETLDNGLKVAMGPDGKPIPYWLWKLNGLSLEFNCELCGNVKYHGRKEFESHFQETRHGHGLRCLGIRPQFFSWFKDISDISEASELWRNIQKEHGIVKDSDESIIETEDNEGNVMSVKVYNELKKQGLL</sequence>
<gene>
    <name evidence="8" type="primary">PRP9</name>
    <name evidence="8" type="ORF">ATY40_BA7503907</name>
</gene>
<feature type="domain" description="Matrin-type" evidence="7">
    <location>
        <begin position="412"/>
        <end position="443"/>
    </location>
</feature>
<dbReference type="Pfam" id="PF12874">
    <property type="entry name" value="zf-met"/>
    <property type="match status" value="1"/>
</dbReference>
<dbReference type="InterPro" id="IPR051421">
    <property type="entry name" value="RNA_Proc_DNA_Dmg_Regulator"/>
</dbReference>
<dbReference type="EMBL" id="CP014586">
    <property type="protein sequence ID" value="ANZ76358.1"/>
    <property type="molecule type" value="Genomic_DNA"/>
</dbReference>
<keyword evidence="5" id="KW-0862">Zinc</keyword>
<evidence type="ECO:0000256" key="3">
    <source>
        <dbReference type="ARBA" id="ARBA00022723"/>
    </source>
</evidence>
<dbReference type="Pfam" id="PF11931">
    <property type="entry name" value="SF3a60_Prp9_C"/>
    <property type="match status" value="1"/>
</dbReference>
<dbReference type="GO" id="GO:0000398">
    <property type="term" value="P:mRNA splicing, via spliceosome"/>
    <property type="evidence" value="ECO:0007669"/>
    <property type="project" value="InterPro"/>
</dbReference>
<evidence type="ECO:0000256" key="4">
    <source>
        <dbReference type="ARBA" id="ARBA00022771"/>
    </source>
</evidence>
<evidence type="ECO:0000256" key="6">
    <source>
        <dbReference type="ARBA" id="ARBA00023242"/>
    </source>
</evidence>
<dbReference type="GO" id="GO:0003723">
    <property type="term" value="F:RNA binding"/>
    <property type="evidence" value="ECO:0007669"/>
    <property type="project" value="InterPro"/>
</dbReference>
<dbReference type="InterPro" id="IPR031590">
    <property type="entry name" value="PRP9_N"/>
</dbReference>
<dbReference type="OrthoDB" id="2160351at2759"/>
<keyword evidence="4" id="KW-0863">Zinc-finger</keyword>
<evidence type="ECO:0000256" key="1">
    <source>
        <dbReference type="ARBA" id="ARBA00004123"/>
    </source>
</evidence>
<accession>A0A1B2JEY2</accession>
<dbReference type="Proteomes" id="UP000094565">
    <property type="component" value="Chromosome 3"/>
</dbReference>
<evidence type="ECO:0000259" key="7">
    <source>
        <dbReference type="PROSITE" id="PS50171"/>
    </source>
</evidence>
<name>A0A1B2JEY2_PICPA</name>
<evidence type="ECO:0000313" key="8">
    <source>
        <dbReference type="EMBL" id="ANZ76358.1"/>
    </source>
</evidence>
<comment type="subcellular location">
    <subcellularLocation>
        <location evidence="1">Nucleus</location>
    </subcellularLocation>
</comment>
<dbReference type="Pfam" id="PF16958">
    <property type="entry name" value="PRP9_N"/>
    <property type="match status" value="1"/>
</dbReference>
<dbReference type="InterPro" id="IPR031774">
    <property type="entry name" value="SF3A3_dom"/>
</dbReference>
<dbReference type="InterPro" id="IPR024598">
    <property type="entry name" value="SF3a60/Prp9_C"/>
</dbReference>
<dbReference type="PANTHER" id="PTHR12786:SF2">
    <property type="entry name" value="SPLICING FACTOR 3A SUBUNIT 3"/>
    <property type="match status" value="1"/>
</dbReference>
<proteinExistence type="inferred from homology"/>
<dbReference type="PANTHER" id="PTHR12786">
    <property type="entry name" value="SPLICING FACTOR SF3A-RELATED"/>
    <property type="match status" value="1"/>
</dbReference>
<dbReference type="AlphaFoldDB" id="A0A1B2JEY2"/>
<keyword evidence="6" id="KW-0539">Nucleus</keyword>
<reference evidence="8 9" key="1">
    <citation type="submission" date="2016-02" db="EMBL/GenBank/DDBJ databases">
        <title>Comparative genomic and transcriptomic foundation for Pichia pastoris.</title>
        <authorList>
            <person name="Love K.R."/>
            <person name="Shah K.A."/>
            <person name="Whittaker C.A."/>
            <person name="Wu J."/>
            <person name="Bartlett M.C."/>
            <person name="Ma D."/>
            <person name="Leeson R.L."/>
            <person name="Priest M."/>
            <person name="Young S.K."/>
            <person name="Love J.C."/>
        </authorList>
    </citation>
    <scope>NUCLEOTIDE SEQUENCE [LARGE SCALE GENOMIC DNA]</scope>
    <source>
        <strain evidence="8 9">ATCC 28485</strain>
    </source>
</reference>
<keyword evidence="9" id="KW-1185">Reference proteome</keyword>
<dbReference type="GO" id="GO:0005681">
    <property type="term" value="C:spliceosomal complex"/>
    <property type="evidence" value="ECO:0007669"/>
    <property type="project" value="InterPro"/>
</dbReference>
<dbReference type="InterPro" id="IPR000690">
    <property type="entry name" value="Matrin/U1-C_Znf_C2H2"/>
</dbReference>
<evidence type="ECO:0000313" key="9">
    <source>
        <dbReference type="Proteomes" id="UP000094565"/>
    </source>
</evidence>
<protein>
    <submittedName>
        <fullName evidence="8">BA75_03907T0</fullName>
    </submittedName>
</protein>
<dbReference type="InterPro" id="IPR036236">
    <property type="entry name" value="Znf_C2H2_sf"/>
</dbReference>